<keyword evidence="3" id="KW-1185">Reference proteome</keyword>
<evidence type="ECO:0008006" key="4">
    <source>
        <dbReference type="Google" id="ProtNLM"/>
    </source>
</evidence>
<organism evidence="2 3">
    <name type="scientific">Gellertiella hungarica</name>
    <dbReference type="NCBI Taxonomy" id="1572859"/>
    <lineage>
        <taxon>Bacteria</taxon>
        <taxon>Pseudomonadati</taxon>
        <taxon>Pseudomonadota</taxon>
        <taxon>Alphaproteobacteria</taxon>
        <taxon>Hyphomicrobiales</taxon>
        <taxon>Rhizobiaceae</taxon>
        <taxon>Gellertiella</taxon>
    </lineage>
</organism>
<evidence type="ECO:0000256" key="1">
    <source>
        <dbReference type="SAM" id="SignalP"/>
    </source>
</evidence>
<dbReference type="AlphaFoldDB" id="A0A7W6J4Z4"/>
<feature type="chain" id="PRO_5031306652" description="Phospholipase" evidence="1">
    <location>
        <begin position="21"/>
        <end position="291"/>
    </location>
</feature>
<dbReference type="EMBL" id="JACIEZ010000003">
    <property type="protein sequence ID" value="MBB4064857.1"/>
    <property type="molecule type" value="Genomic_DNA"/>
</dbReference>
<protein>
    <recommendedName>
        <fullName evidence="4">Phospholipase</fullName>
    </recommendedName>
</protein>
<evidence type="ECO:0000313" key="3">
    <source>
        <dbReference type="Proteomes" id="UP000528286"/>
    </source>
</evidence>
<keyword evidence="1" id="KW-0732">Signal</keyword>
<dbReference type="Proteomes" id="UP000528286">
    <property type="component" value="Unassembled WGS sequence"/>
</dbReference>
<accession>A0A7W6J4Z4</accession>
<gene>
    <name evidence="2" type="ORF">GGR23_002044</name>
</gene>
<dbReference type="InterPro" id="IPR029058">
    <property type="entry name" value="AB_hydrolase_fold"/>
</dbReference>
<comment type="caution">
    <text evidence="2">The sequence shown here is derived from an EMBL/GenBank/DDBJ whole genome shotgun (WGS) entry which is preliminary data.</text>
</comment>
<feature type="signal peptide" evidence="1">
    <location>
        <begin position="1"/>
        <end position="20"/>
    </location>
</feature>
<sequence length="291" mass="32017">MLKRPFLALLVTLMVAQGAAAEGSKGPLKPFKDELFSAQTRIETRDGGDYEVVDYQEMRDINGRDEEPERRVKRAWVDLSPRSAQADETLNLASGPLAVTRVGKGEGAAFTVIFIHGRDGDRRLGSNDWRFGGNFNRLKNLVVKNGGVYYAPTIRRFDANGVRQVADLIAAARSASGGKPVILSCASMGSFLCWGITREAATVRDLKGMLVMGGAPDPDFPKSAFHEAGLPLWFTHGSADKVYKADDQAAIYAQLHAKGYPVRFTLFNTGSHGTPVRMTDWRRVLNWLLTR</sequence>
<reference evidence="2 3" key="1">
    <citation type="submission" date="2020-08" db="EMBL/GenBank/DDBJ databases">
        <title>Genomic Encyclopedia of Type Strains, Phase IV (KMG-IV): sequencing the most valuable type-strain genomes for metagenomic binning, comparative biology and taxonomic classification.</title>
        <authorList>
            <person name="Goeker M."/>
        </authorList>
    </citation>
    <scope>NUCLEOTIDE SEQUENCE [LARGE SCALE GENOMIC DNA]</scope>
    <source>
        <strain evidence="2 3">DSM 29853</strain>
    </source>
</reference>
<dbReference type="SUPFAM" id="SSF53474">
    <property type="entry name" value="alpha/beta-Hydrolases"/>
    <property type="match status" value="1"/>
</dbReference>
<name>A0A7W6J4Z4_9HYPH</name>
<dbReference type="Gene3D" id="3.40.50.1820">
    <property type="entry name" value="alpha/beta hydrolase"/>
    <property type="match status" value="1"/>
</dbReference>
<evidence type="ECO:0000313" key="2">
    <source>
        <dbReference type="EMBL" id="MBB4064857.1"/>
    </source>
</evidence>
<proteinExistence type="predicted"/>